<proteinExistence type="predicted"/>
<dbReference type="GO" id="GO:0003723">
    <property type="term" value="F:RNA binding"/>
    <property type="evidence" value="ECO:0007669"/>
    <property type="project" value="InterPro"/>
</dbReference>
<dbReference type="EMBL" id="ML178822">
    <property type="protein sequence ID" value="TFL02443.1"/>
    <property type="molecule type" value="Genomic_DNA"/>
</dbReference>
<keyword evidence="4" id="KW-1015">Disulfide bond</keyword>
<dbReference type="GO" id="GO:0016787">
    <property type="term" value="F:hydrolase activity"/>
    <property type="evidence" value="ECO:0007669"/>
    <property type="project" value="UniProtKB-KW"/>
</dbReference>
<accession>A0A5C3QKK7</accession>
<dbReference type="PANTHER" id="PTHR42104:SF1">
    <property type="entry name" value="EXTRACELLULAR GUANYL-SPECIFIC RIBONUCLEASE RNTA (AFU_ORTHOLOGUE AFUA_4G03230)"/>
    <property type="match status" value="1"/>
</dbReference>
<reference evidence="7 8" key="1">
    <citation type="journal article" date="2019" name="Nat. Ecol. Evol.">
        <title>Megaphylogeny resolves global patterns of mushroom evolution.</title>
        <authorList>
            <person name="Varga T."/>
            <person name="Krizsan K."/>
            <person name="Foldi C."/>
            <person name="Dima B."/>
            <person name="Sanchez-Garcia M."/>
            <person name="Sanchez-Ramirez S."/>
            <person name="Szollosi G.J."/>
            <person name="Szarkandi J.G."/>
            <person name="Papp V."/>
            <person name="Albert L."/>
            <person name="Andreopoulos W."/>
            <person name="Angelini C."/>
            <person name="Antonin V."/>
            <person name="Barry K.W."/>
            <person name="Bougher N.L."/>
            <person name="Buchanan P."/>
            <person name="Buyck B."/>
            <person name="Bense V."/>
            <person name="Catcheside P."/>
            <person name="Chovatia M."/>
            <person name="Cooper J."/>
            <person name="Damon W."/>
            <person name="Desjardin D."/>
            <person name="Finy P."/>
            <person name="Geml J."/>
            <person name="Haridas S."/>
            <person name="Hughes K."/>
            <person name="Justo A."/>
            <person name="Karasinski D."/>
            <person name="Kautmanova I."/>
            <person name="Kiss B."/>
            <person name="Kocsube S."/>
            <person name="Kotiranta H."/>
            <person name="LaButti K.M."/>
            <person name="Lechner B.E."/>
            <person name="Liimatainen K."/>
            <person name="Lipzen A."/>
            <person name="Lukacs Z."/>
            <person name="Mihaltcheva S."/>
            <person name="Morgado L.N."/>
            <person name="Niskanen T."/>
            <person name="Noordeloos M.E."/>
            <person name="Ohm R.A."/>
            <person name="Ortiz-Santana B."/>
            <person name="Ovrebo C."/>
            <person name="Racz N."/>
            <person name="Riley R."/>
            <person name="Savchenko A."/>
            <person name="Shiryaev A."/>
            <person name="Soop K."/>
            <person name="Spirin V."/>
            <person name="Szebenyi C."/>
            <person name="Tomsovsky M."/>
            <person name="Tulloss R.E."/>
            <person name="Uehling J."/>
            <person name="Grigoriev I.V."/>
            <person name="Vagvolgyi C."/>
            <person name="Papp T."/>
            <person name="Martin F.M."/>
            <person name="Miettinen O."/>
            <person name="Hibbett D.S."/>
            <person name="Nagy L.G."/>
        </authorList>
    </citation>
    <scope>NUCLEOTIDE SEQUENCE [LARGE SCALE GENOMIC DNA]</scope>
    <source>
        <strain evidence="7 8">CBS 309.79</strain>
    </source>
</reference>
<evidence type="ECO:0000256" key="5">
    <source>
        <dbReference type="ARBA" id="ARBA00023239"/>
    </source>
</evidence>
<evidence type="ECO:0000313" key="7">
    <source>
        <dbReference type="EMBL" id="TFL02443.1"/>
    </source>
</evidence>
<protein>
    <submittedName>
        <fullName evidence="7">Ribonuclease/ribotoxin</fullName>
    </submittedName>
</protein>
<dbReference type="InterPro" id="IPR016191">
    <property type="entry name" value="Ribonuclease/ribotoxin"/>
</dbReference>
<keyword evidence="8" id="KW-1185">Reference proteome</keyword>
<dbReference type="OrthoDB" id="5425539at2759"/>
<evidence type="ECO:0000256" key="3">
    <source>
        <dbReference type="ARBA" id="ARBA00022801"/>
    </source>
</evidence>
<keyword evidence="5" id="KW-0456">Lyase</keyword>
<dbReference type="GO" id="GO:0016829">
    <property type="term" value="F:lyase activity"/>
    <property type="evidence" value="ECO:0007669"/>
    <property type="project" value="UniProtKB-KW"/>
</dbReference>
<evidence type="ECO:0000313" key="8">
    <source>
        <dbReference type="Proteomes" id="UP000305067"/>
    </source>
</evidence>
<keyword evidence="2" id="KW-0255">Endonuclease</keyword>
<dbReference type="AlphaFoldDB" id="A0A5C3QKK7"/>
<keyword evidence="3" id="KW-0378">Hydrolase</keyword>
<sequence>MFSKLPTTTVTLLFASASLASPITTTLKVWPTGTATCGSVDYEVADVRAAVEAGVENIPSPIGSNDYPHAFNNREALDLECSSSMLSFPILSSGSVYSGGAPGADRVVFQEDGTYCGMITHTGAGGNSFLLCEND</sequence>
<dbReference type="Proteomes" id="UP000305067">
    <property type="component" value="Unassembled WGS sequence"/>
</dbReference>
<gene>
    <name evidence="7" type="ORF">BDV98DRAFT_528102</name>
</gene>
<keyword evidence="6" id="KW-0732">Signal</keyword>
<keyword evidence="1" id="KW-0540">Nuclease</keyword>
<name>A0A5C3QKK7_9AGAR</name>
<feature type="chain" id="PRO_5022887805" evidence="6">
    <location>
        <begin position="21"/>
        <end position="135"/>
    </location>
</feature>
<organism evidence="7 8">
    <name type="scientific">Pterulicium gracile</name>
    <dbReference type="NCBI Taxonomy" id="1884261"/>
    <lineage>
        <taxon>Eukaryota</taxon>
        <taxon>Fungi</taxon>
        <taxon>Dikarya</taxon>
        <taxon>Basidiomycota</taxon>
        <taxon>Agaricomycotina</taxon>
        <taxon>Agaricomycetes</taxon>
        <taxon>Agaricomycetidae</taxon>
        <taxon>Agaricales</taxon>
        <taxon>Pleurotineae</taxon>
        <taxon>Pterulaceae</taxon>
        <taxon>Pterulicium</taxon>
    </lineage>
</organism>
<evidence type="ECO:0000256" key="4">
    <source>
        <dbReference type="ARBA" id="ARBA00023157"/>
    </source>
</evidence>
<evidence type="ECO:0000256" key="6">
    <source>
        <dbReference type="SAM" id="SignalP"/>
    </source>
</evidence>
<dbReference type="Pfam" id="PF00545">
    <property type="entry name" value="Ribonuclease"/>
    <property type="match status" value="1"/>
</dbReference>
<evidence type="ECO:0000256" key="1">
    <source>
        <dbReference type="ARBA" id="ARBA00022722"/>
    </source>
</evidence>
<dbReference type="PANTHER" id="PTHR42104">
    <property type="entry name" value="EXTRACELLULAR GUANYL-SPECIFIC RIBONUCLEASE RNTA (AFU_ORTHOLOGUE AFUA_4G03230)"/>
    <property type="match status" value="1"/>
</dbReference>
<dbReference type="Gene3D" id="3.10.450.30">
    <property type="entry name" value="Microbial ribonucleases"/>
    <property type="match status" value="1"/>
</dbReference>
<feature type="signal peptide" evidence="6">
    <location>
        <begin position="1"/>
        <end position="20"/>
    </location>
</feature>
<evidence type="ECO:0000256" key="2">
    <source>
        <dbReference type="ARBA" id="ARBA00022759"/>
    </source>
</evidence>
<dbReference type="InterPro" id="IPR000026">
    <property type="entry name" value="N1-like"/>
</dbReference>
<dbReference type="GO" id="GO:0004521">
    <property type="term" value="F:RNA endonuclease activity"/>
    <property type="evidence" value="ECO:0007669"/>
    <property type="project" value="InterPro"/>
</dbReference>
<dbReference type="CDD" id="cd00606">
    <property type="entry name" value="fungal_RNase"/>
    <property type="match status" value="1"/>
</dbReference>
<dbReference type="SUPFAM" id="SSF53933">
    <property type="entry name" value="Microbial ribonucleases"/>
    <property type="match status" value="1"/>
</dbReference>